<evidence type="ECO:0000313" key="1">
    <source>
        <dbReference type="EMBL" id="RHN67029.1"/>
    </source>
</evidence>
<name>A0A396IN22_MEDTR</name>
<dbReference type="Proteomes" id="UP000265566">
    <property type="component" value="Chromosome 3"/>
</dbReference>
<protein>
    <submittedName>
        <fullName evidence="1">Uncharacterized protein</fullName>
    </submittedName>
</protein>
<gene>
    <name evidence="1" type="ORF">MtrunA17_Chr3g0098231</name>
</gene>
<reference evidence="1" key="1">
    <citation type="journal article" date="2018" name="Nat. Plants">
        <title>Whole-genome landscape of Medicago truncatula symbiotic genes.</title>
        <authorList>
            <person name="Pecrix Y."/>
            <person name="Gamas P."/>
            <person name="Carrere S."/>
        </authorList>
    </citation>
    <scope>NUCLEOTIDE SEQUENCE</scope>
    <source>
        <tissue evidence="1">Leaves</tissue>
    </source>
</reference>
<organism evidence="1">
    <name type="scientific">Medicago truncatula</name>
    <name type="common">Barrel medic</name>
    <name type="synonym">Medicago tribuloides</name>
    <dbReference type="NCBI Taxonomy" id="3880"/>
    <lineage>
        <taxon>Eukaryota</taxon>
        <taxon>Viridiplantae</taxon>
        <taxon>Streptophyta</taxon>
        <taxon>Embryophyta</taxon>
        <taxon>Tracheophyta</taxon>
        <taxon>Spermatophyta</taxon>
        <taxon>Magnoliopsida</taxon>
        <taxon>eudicotyledons</taxon>
        <taxon>Gunneridae</taxon>
        <taxon>Pentapetalae</taxon>
        <taxon>rosids</taxon>
        <taxon>fabids</taxon>
        <taxon>Fabales</taxon>
        <taxon>Fabaceae</taxon>
        <taxon>Papilionoideae</taxon>
        <taxon>50 kb inversion clade</taxon>
        <taxon>NPAAA clade</taxon>
        <taxon>Hologalegina</taxon>
        <taxon>IRL clade</taxon>
        <taxon>Trifolieae</taxon>
        <taxon>Medicago</taxon>
    </lineage>
</organism>
<dbReference type="AlphaFoldDB" id="A0A396IN22"/>
<accession>A0A396IN22</accession>
<comment type="caution">
    <text evidence="1">The sequence shown here is derived from an EMBL/GenBank/DDBJ whole genome shotgun (WGS) entry which is preliminary data.</text>
</comment>
<dbReference type="Gramene" id="rna15160">
    <property type="protein sequence ID" value="RHN67029.1"/>
    <property type="gene ID" value="gene15160"/>
</dbReference>
<dbReference type="EMBL" id="PSQE01000003">
    <property type="protein sequence ID" value="RHN67029.1"/>
    <property type="molecule type" value="Genomic_DNA"/>
</dbReference>
<sequence length="47" mass="5136">MTFLKAAETLKIPASMTFLKAAETLKISTTFLKATKNPGQYDLLKGC</sequence>
<proteinExistence type="predicted"/>